<dbReference type="AlphaFoldDB" id="A0A6A4ZK77"/>
<evidence type="ECO:0000259" key="1">
    <source>
        <dbReference type="Pfam" id="PF08386"/>
    </source>
</evidence>
<sequence length="351" mass="37996">VLNFYGMSYGTFLGITYANLFPSRVGRIALDSVLDPTAYTGPTPDLMLSSATGIDPTLEGFAAACEAVGPSQCALAEPKGKPCGYVLTKIQSLFDATNETPLVVPNGDDDISVLTGTAIRAYTLVDLSFPRAYPIVAQYLNDMITAKYVADGVGIDDACSPDTYRGMNMEFSVYIANDGDNKGDHMSWEDMLPAIKEQSDAFGIVFAKDAWPALHFKPTPIERYAGPWDKPLKHPLLLLNNEVDPQTPLEWAQNTADLLGDNAVLVTREGFGHSVINLPSKCIQQITINFFNNGTYPEPDTVCKVDTGLFATTTRKLEDSVDAVEAAREGLAALAAQPRRHRSNALGRVHG</sequence>
<dbReference type="EMBL" id="VJMH01000537">
    <property type="protein sequence ID" value="KAF0715675.1"/>
    <property type="molecule type" value="Genomic_DNA"/>
</dbReference>
<dbReference type="InterPro" id="IPR013595">
    <property type="entry name" value="Pept_S33_TAP-like_C"/>
</dbReference>
<dbReference type="InterPro" id="IPR029058">
    <property type="entry name" value="AB_hydrolase_fold"/>
</dbReference>
<name>A0A6A4ZK77_9STRA</name>
<organism evidence="2">
    <name type="scientific">Aphanomyces stellatus</name>
    <dbReference type="NCBI Taxonomy" id="120398"/>
    <lineage>
        <taxon>Eukaryota</taxon>
        <taxon>Sar</taxon>
        <taxon>Stramenopiles</taxon>
        <taxon>Oomycota</taxon>
        <taxon>Saprolegniomycetes</taxon>
        <taxon>Saprolegniales</taxon>
        <taxon>Verrucalvaceae</taxon>
        <taxon>Aphanomyces</taxon>
    </lineage>
</organism>
<feature type="non-terminal residue" evidence="2">
    <location>
        <position position="1"/>
    </location>
</feature>
<dbReference type="SUPFAM" id="SSF53474">
    <property type="entry name" value="alpha/beta-Hydrolases"/>
    <property type="match status" value="1"/>
</dbReference>
<feature type="domain" description="Peptidase S33 tripeptidyl aminopeptidase-like C-terminal" evidence="1">
    <location>
        <begin position="232"/>
        <end position="303"/>
    </location>
</feature>
<protein>
    <recommendedName>
        <fullName evidence="1">Peptidase S33 tripeptidyl aminopeptidase-like C-terminal domain-containing protein</fullName>
    </recommendedName>
</protein>
<comment type="caution">
    <text evidence="2">The sequence shown here is derived from an EMBL/GenBank/DDBJ whole genome shotgun (WGS) entry which is preliminary data.</text>
</comment>
<dbReference type="Pfam" id="PF08386">
    <property type="entry name" value="Abhydrolase_4"/>
    <property type="match status" value="1"/>
</dbReference>
<accession>A0A6A4ZK77</accession>
<evidence type="ECO:0000313" key="2">
    <source>
        <dbReference type="EMBL" id="KAF0715675.1"/>
    </source>
</evidence>
<gene>
    <name evidence="2" type="ORF">As57867_003243</name>
</gene>
<dbReference type="Gene3D" id="3.40.50.1820">
    <property type="entry name" value="alpha/beta hydrolase"/>
    <property type="match status" value="1"/>
</dbReference>
<dbReference type="OrthoDB" id="425534at2759"/>
<reference evidence="2" key="1">
    <citation type="submission" date="2019-06" db="EMBL/GenBank/DDBJ databases">
        <title>Genomics analysis of Aphanomyces spp. identifies a new class of oomycete effector associated with host adaptation.</title>
        <authorList>
            <person name="Gaulin E."/>
        </authorList>
    </citation>
    <scope>NUCLEOTIDE SEQUENCE</scope>
    <source>
        <strain evidence="2">CBS 578.67</strain>
    </source>
</reference>
<proteinExistence type="predicted"/>